<keyword evidence="2" id="KW-1133">Transmembrane helix</keyword>
<evidence type="ECO:0000313" key="4">
    <source>
        <dbReference type="Proteomes" id="UP000075573"/>
    </source>
</evidence>
<proteinExistence type="predicted"/>
<keyword evidence="2" id="KW-0812">Transmembrane</keyword>
<keyword evidence="2" id="KW-0472">Membrane</keyword>
<accession>A0A149QZA1</accession>
<evidence type="ECO:0000256" key="2">
    <source>
        <dbReference type="SAM" id="Phobius"/>
    </source>
</evidence>
<dbReference type="AlphaFoldDB" id="A0A149QZA1"/>
<feature type="region of interest" description="Disordered" evidence="1">
    <location>
        <begin position="63"/>
        <end position="92"/>
    </location>
</feature>
<organism evidence="3 4">
    <name type="scientific">Gluconobacter potus</name>
    <dbReference type="NCBI Taxonomy" id="2724927"/>
    <lineage>
        <taxon>Bacteria</taxon>
        <taxon>Pseudomonadati</taxon>
        <taxon>Pseudomonadota</taxon>
        <taxon>Alphaproteobacteria</taxon>
        <taxon>Acetobacterales</taxon>
        <taxon>Acetobacteraceae</taxon>
        <taxon>Gluconobacter</taxon>
    </lineage>
</organism>
<name>A0A149QZA1_9PROT</name>
<gene>
    <name evidence="3" type="ORF">AD929_02530</name>
</gene>
<sequence length="92" mass="9823">MCCMIQILTVCMLPVSLIGLAVLIPWLLKRLEGLSADQKGDTSSSALFPETDVVLTELMTSCPTQSHHHDSAHHAPATVSDPGSSGTDWSSF</sequence>
<evidence type="ECO:0000256" key="1">
    <source>
        <dbReference type="SAM" id="MobiDB-lite"/>
    </source>
</evidence>
<evidence type="ECO:0000313" key="3">
    <source>
        <dbReference type="EMBL" id="KXV02467.1"/>
    </source>
</evidence>
<comment type="caution">
    <text evidence="3">The sequence shown here is derived from an EMBL/GenBank/DDBJ whole genome shotgun (WGS) entry which is preliminary data.</text>
</comment>
<reference evidence="3 4" key="1">
    <citation type="submission" date="2015-06" db="EMBL/GenBank/DDBJ databases">
        <title>Improved classification and identification of acetic acid bacteria using matrix-assisted laser desorption/ionization time-of-flight mass spectrometry; Gluconobacter nephelii and Gluconobacter uchimurae are later heterotypic synonyms of Gluconobacter japonicus and Gluconobacter oxydans, respectively.</title>
        <authorList>
            <person name="Li L."/>
            <person name="Cleenwerck I."/>
            <person name="De Vuyst L."/>
            <person name="Vandamme P."/>
        </authorList>
    </citation>
    <scope>NUCLEOTIDE SEQUENCE [LARGE SCALE GENOMIC DNA]</scope>
    <source>
        <strain evidence="3 4">LMG 1764</strain>
    </source>
</reference>
<feature type="compositionally biased region" description="Polar residues" evidence="1">
    <location>
        <begin position="81"/>
        <end position="92"/>
    </location>
</feature>
<feature type="transmembrane region" description="Helical" evidence="2">
    <location>
        <begin position="7"/>
        <end position="28"/>
    </location>
</feature>
<dbReference type="PATRIC" id="fig|442.7.peg.2863"/>
<dbReference type="EMBL" id="LHZB01000093">
    <property type="protein sequence ID" value="KXV02467.1"/>
    <property type="molecule type" value="Genomic_DNA"/>
</dbReference>
<protein>
    <submittedName>
        <fullName evidence="3">Uncharacterized protein</fullName>
    </submittedName>
</protein>
<dbReference type="Proteomes" id="UP000075573">
    <property type="component" value="Unassembled WGS sequence"/>
</dbReference>